<reference evidence="2" key="1">
    <citation type="submission" date="2022-11" db="UniProtKB">
        <authorList>
            <consortium name="WormBaseParasite"/>
        </authorList>
    </citation>
    <scope>IDENTIFICATION</scope>
</reference>
<sequence length="637" mass="71960">MDFKTELFLSANYCLETTRKMFCGQNPGFMPSILHSDQGNDSPINGVRFYRLGEVIFKERKSDATKHELKTIFVESSATFIKFEISQNYRNSQTNPRNQVGLVNLAIFGKKLASVEEKIEKDEVDMELDRLGREAERKGLNSSSLVKIPEFSMNGSGPKNHDYVGELEDMLKTVNKHKSRQAKKAQFASVQLQMALNQMRELDGKKTRAIADEDFDYAQELTDEIRALRASYLHKIDSRFLEDVPSDPEPSTPSKAGRRRSGSYGDDDNDDLGPPQLFQRIPISPESSPPASRRKSSRSRRSNSTPLEKPRKLPTPEKPKKPPTPDPNNKFYKKENQVVPAVLSKSMLSPEPSELSINSDMSEDQLINAINPDDRAYATQAITHFGIDTVAKIYSKRWEQRKQGLRQIKETLMDEKKVGKDPQTYLNIALPALVRGLTDKLYNVYGEAIDLLKYMVSIYMRDYNLSKSEGPKVVNRTFGPLISRTGDTPTEPRIAQSTFAGVEDIIKGDAQISKLYLQKFMQPFDHAGSVRTDQGKAKFVWNAVNTIGMPNVNAGLTEEPLTKFAVYCMKHTDPEIRNIGKNLVLYEYKRGDRNVIRNNLPKIGTVSKNRVFKNLYDELEYLDGGRLGSNGSASART</sequence>
<dbReference type="Proteomes" id="UP000887576">
    <property type="component" value="Unplaced"/>
</dbReference>
<evidence type="ECO:0000313" key="1">
    <source>
        <dbReference type="Proteomes" id="UP000887576"/>
    </source>
</evidence>
<proteinExistence type="predicted"/>
<protein>
    <submittedName>
        <fullName evidence="2">Uncharacterized protein</fullName>
    </submittedName>
</protein>
<name>A0AC34Q0D5_9BILA</name>
<accession>A0AC34Q0D5</accession>
<organism evidence="1 2">
    <name type="scientific">Panagrolaimus sp. JU765</name>
    <dbReference type="NCBI Taxonomy" id="591449"/>
    <lineage>
        <taxon>Eukaryota</taxon>
        <taxon>Metazoa</taxon>
        <taxon>Ecdysozoa</taxon>
        <taxon>Nematoda</taxon>
        <taxon>Chromadorea</taxon>
        <taxon>Rhabditida</taxon>
        <taxon>Tylenchina</taxon>
        <taxon>Panagrolaimomorpha</taxon>
        <taxon>Panagrolaimoidea</taxon>
        <taxon>Panagrolaimidae</taxon>
        <taxon>Panagrolaimus</taxon>
    </lineage>
</organism>
<dbReference type="WBParaSite" id="JU765_v2.g11758.t1">
    <property type="protein sequence ID" value="JU765_v2.g11758.t1"/>
    <property type="gene ID" value="JU765_v2.g11758"/>
</dbReference>
<evidence type="ECO:0000313" key="2">
    <source>
        <dbReference type="WBParaSite" id="JU765_v2.g11758.t1"/>
    </source>
</evidence>